<keyword evidence="1" id="KW-0472">Membrane</keyword>
<dbReference type="KEGG" id="lac:LBA1813"/>
<dbReference type="GeneID" id="93291047"/>
<proteinExistence type="predicted"/>
<feature type="transmembrane region" description="Helical" evidence="1">
    <location>
        <begin position="6"/>
        <end position="27"/>
    </location>
</feature>
<dbReference type="eggNOG" id="ENOG5031WXN">
    <property type="taxonomic scope" value="Bacteria"/>
</dbReference>
<dbReference type="HOGENOM" id="CLU_207833_0_0_9"/>
<dbReference type="PATRIC" id="fig|272621.13.peg.1722"/>
<keyword evidence="3" id="KW-1185">Reference proteome</keyword>
<evidence type="ECO:0000313" key="2">
    <source>
        <dbReference type="EMBL" id="AAV43615.1"/>
    </source>
</evidence>
<accession>Q5FI59</accession>
<sequence>MLYLLYIFLGLLIILGVNLLVTAFWALHDMYVHKDEEACDLNTFKKYFVKNNNIPTKMSDIFN</sequence>
<organism evidence="3">
    <name type="scientific">Lactobacillus acidophilus (strain ATCC 700396 / NCK56 / N2 / NCFM)</name>
    <dbReference type="NCBI Taxonomy" id="272621"/>
    <lineage>
        <taxon>Bacteria</taxon>
        <taxon>Bacillati</taxon>
        <taxon>Bacillota</taxon>
        <taxon>Bacilli</taxon>
        <taxon>Lactobacillales</taxon>
        <taxon>Lactobacillaceae</taxon>
        <taxon>Lactobacillus</taxon>
    </lineage>
</organism>
<keyword evidence="1" id="KW-0812">Transmembrane</keyword>
<evidence type="ECO:0000256" key="1">
    <source>
        <dbReference type="SAM" id="Phobius"/>
    </source>
</evidence>
<protein>
    <submittedName>
        <fullName evidence="2">Uncharacterized protein</fullName>
    </submittedName>
</protein>
<dbReference type="RefSeq" id="WP_003549727.1">
    <property type="nucleotide sequence ID" value="NC_006814.3"/>
</dbReference>
<dbReference type="EMBL" id="CP000033">
    <property type="protein sequence ID" value="AAV43615.1"/>
    <property type="molecule type" value="Genomic_DNA"/>
</dbReference>
<dbReference type="STRING" id="272621.LBA1813"/>
<keyword evidence="1" id="KW-1133">Transmembrane helix</keyword>
<gene>
    <name evidence="2" type="ordered locus">LBA1813</name>
</gene>
<reference evidence="2 3" key="1">
    <citation type="journal article" date="2005" name="Proc. Natl. Acad. Sci. U.S.A.">
        <title>Complete genome sequence of the probiotic lactic acid bacterium Lactobacillus acidophilus NCFM.</title>
        <authorList>
            <person name="Altermann E."/>
            <person name="Russell W.M."/>
            <person name="Azcarate-Peril M.A."/>
            <person name="Barrangou R."/>
            <person name="Buck B.L."/>
            <person name="McAuliffe O."/>
            <person name="Souther N."/>
            <person name="Dobson A."/>
            <person name="Duong T."/>
            <person name="Callanan M."/>
            <person name="Lick S."/>
            <person name="Hamrick A."/>
            <person name="Cano R."/>
            <person name="Klaenhammer T.R."/>
        </authorList>
    </citation>
    <scope>NUCLEOTIDE SEQUENCE [LARGE SCALE GENOMIC DNA]</scope>
    <source>
        <strain evidence="3">ATCC 700396 / NCK56 / N2 / NCFM</strain>
    </source>
</reference>
<dbReference type="Proteomes" id="UP000006381">
    <property type="component" value="Chromosome"/>
</dbReference>
<dbReference type="AlphaFoldDB" id="Q5FI59"/>
<evidence type="ECO:0000313" key="3">
    <source>
        <dbReference type="Proteomes" id="UP000006381"/>
    </source>
</evidence>
<name>Q5FI59_LACAC</name>
<dbReference type="OrthoDB" id="2328869at2"/>
<dbReference type="BioCyc" id="LACI272621:G1G49-1770-MONOMER"/>